<dbReference type="InterPro" id="IPR020449">
    <property type="entry name" value="Tscrpt_reg_AraC-type_HTH"/>
</dbReference>
<keyword evidence="3" id="KW-0804">Transcription</keyword>
<feature type="transmembrane region" description="Helical" evidence="4">
    <location>
        <begin position="20"/>
        <end position="39"/>
    </location>
</feature>
<feature type="transmembrane region" description="Helical" evidence="4">
    <location>
        <begin position="308"/>
        <end position="328"/>
    </location>
</feature>
<dbReference type="STRING" id="1850517.A8708_23020"/>
<gene>
    <name evidence="6" type="ORF">A8708_23020</name>
</gene>
<keyword evidence="4" id="KW-1133">Transmembrane helix</keyword>
<keyword evidence="1" id="KW-0805">Transcription regulation</keyword>
<dbReference type="PANTHER" id="PTHR43280">
    <property type="entry name" value="ARAC-FAMILY TRANSCRIPTIONAL REGULATOR"/>
    <property type="match status" value="1"/>
</dbReference>
<dbReference type="PROSITE" id="PS01124">
    <property type="entry name" value="HTH_ARAC_FAMILY_2"/>
    <property type="match status" value="1"/>
</dbReference>
<evidence type="ECO:0000256" key="3">
    <source>
        <dbReference type="ARBA" id="ARBA00023163"/>
    </source>
</evidence>
<dbReference type="GO" id="GO:0043565">
    <property type="term" value="F:sequence-specific DNA binding"/>
    <property type="evidence" value="ECO:0007669"/>
    <property type="project" value="InterPro"/>
</dbReference>
<dbReference type="EMBL" id="LYPB01000084">
    <property type="protein sequence ID" value="OAS15272.1"/>
    <property type="molecule type" value="Genomic_DNA"/>
</dbReference>
<keyword evidence="2" id="KW-0238">DNA-binding</keyword>
<organism evidence="6 7">
    <name type="scientific">Paenibacillus oryzisoli</name>
    <dbReference type="NCBI Taxonomy" id="1850517"/>
    <lineage>
        <taxon>Bacteria</taxon>
        <taxon>Bacillati</taxon>
        <taxon>Bacillota</taxon>
        <taxon>Bacilli</taxon>
        <taxon>Bacillales</taxon>
        <taxon>Paenibacillaceae</taxon>
        <taxon>Paenibacillus</taxon>
    </lineage>
</organism>
<protein>
    <recommendedName>
        <fullName evidence="5">HTH araC/xylS-type domain-containing protein</fullName>
    </recommendedName>
</protein>
<evidence type="ECO:0000313" key="6">
    <source>
        <dbReference type="EMBL" id="OAS15272.1"/>
    </source>
</evidence>
<keyword evidence="4" id="KW-0472">Membrane</keyword>
<dbReference type="AlphaFoldDB" id="A0A198A2E0"/>
<dbReference type="Gene3D" id="1.10.10.60">
    <property type="entry name" value="Homeodomain-like"/>
    <property type="match status" value="2"/>
</dbReference>
<accession>A0A198A2E0</accession>
<keyword evidence="7" id="KW-1185">Reference proteome</keyword>
<dbReference type="OrthoDB" id="2484341at2"/>
<proteinExistence type="predicted"/>
<dbReference type="InterPro" id="IPR018060">
    <property type="entry name" value="HTH_AraC"/>
</dbReference>
<dbReference type="InterPro" id="IPR009057">
    <property type="entry name" value="Homeodomain-like_sf"/>
</dbReference>
<dbReference type="PRINTS" id="PR00032">
    <property type="entry name" value="HTHARAC"/>
</dbReference>
<dbReference type="GO" id="GO:0003700">
    <property type="term" value="F:DNA-binding transcription factor activity"/>
    <property type="evidence" value="ECO:0007669"/>
    <property type="project" value="InterPro"/>
</dbReference>
<evidence type="ECO:0000256" key="1">
    <source>
        <dbReference type="ARBA" id="ARBA00023015"/>
    </source>
</evidence>
<feature type="domain" description="HTH araC/xylS-type" evidence="5">
    <location>
        <begin position="677"/>
        <end position="776"/>
    </location>
</feature>
<evidence type="ECO:0000313" key="7">
    <source>
        <dbReference type="Proteomes" id="UP000078454"/>
    </source>
</evidence>
<evidence type="ECO:0000256" key="2">
    <source>
        <dbReference type="ARBA" id="ARBA00023125"/>
    </source>
</evidence>
<dbReference type="PANTHER" id="PTHR43280:SF28">
    <property type="entry name" value="HTH-TYPE TRANSCRIPTIONAL ACTIVATOR RHAS"/>
    <property type="match status" value="1"/>
</dbReference>
<dbReference type="SUPFAM" id="SSF46689">
    <property type="entry name" value="Homeodomain-like"/>
    <property type="match status" value="1"/>
</dbReference>
<name>A0A198A2E0_9BACL</name>
<reference evidence="6 7" key="1">
    <citation type="submission" date="2016-05" db="EMBL/GenBank/DDBJ databases">
        <title>Paenibacillus sp. 1ZS3-15 nov., isolated from the rhizosphere soil.</title>
        <authorList>
            <person name="Zhang X.X."/>
            <person name="Zhang J."/>
        </authorList>
    </citation>
    <scope>NUCLEOTIDE SEQUENCE [LARGE SCALE GENOMIC DNA]</scope>
    <source>
        <strain evidence="6 7">1ZS3-15</strain>
    </source>
</reference>
<evidence type="ECO:0000259" key="5">
    <source>
        <dbReference type="PROSITE" id="PS01124"/>
    </source>
</evidence>
<comment type="caution">
    <text evidence="6">The sequence shown here is derived from an EMBL/GenBank/DDBJ whole genome shotgun (WGS) entry which is preliminary data.</text>
</comment>
<keyword evidence="4" id="KW-0812">Transmembrane</keyword>
<dbReference type="SMART" id="SM00342">
    <property type="entry name" value="HTH_ARAC"/>
    <property type="match status" value="1"/>
</dbReference>
<dbReference type="Proteomes" id="UP000078454">
    <property type="component" value="Unassembled WGS sequence"/>
</dbReference>
<dbReference type="Pfam" id="PF12833">
    <property type="entry name" value="HTH_18"/>
    <property type="match status" value="1"/>
</dbReference>
<evidence type="ECO:0000256" key="4">
    <source>
        <dbReference type="SAM" id="Phobius"/>
    </source>
</evidence>
<dbReference type="RefSeq" id="WP_068668525.1">
    <property type="nucleotide sequence ID" value="NZ_LYPB01000084.1"/>
</dbReference>
<sequence length="780" mass="89272">MRGFGFYKSKKYLQRVLSSIMLSMVIVLLASSFANTYLLEKSMKRIQEDSNLKILTQLQYNFSYMNEIITHLSYFVLKDNLLIPLMFDETLPKMDLIRSYQRMSSIMDSSSFLHSMVVYNHSQNEIYGTTTNFLLDGGVTKKKISDWLLDPAHQHETSRLIPVSLEREDGQMDAFAFVVTESLKPFSRGESAIVLYIKSDWVFDSLKKMNDTGSRSQGDILMADQDGRLYSSHNIDTYQSKATQETIHTYIKNHKSATGEPSGFVIGDVEGEKSMITYMANPIPNWTILYVQSYDQLMAEVTQTRVKSLLVSGSLLLIAIAISVWLSYKLYHPIEDMLQRIRFQQPRGESTRRTEGGGDELHAVSENYLKLSHTLQEISSEHIVNKYYIRKFMTDGQMFSHHDMISLIDKHGLNIAYPAEILVCVLRLDQFQSYASHTALALKKTHSFAITNIAQEMMIKAYPCEAVEVWGDHIILIVSLVDAPATAKTDTILPILRDIQHTIEQYYQLSLSCGLSDAISQLTQLSFGYTQALQNSLYTLIFGYQSIITSDMVKENNANKRVSIPETIERKLSESLKKGLMTEAGIELEKAFSLFATFHYHDIHRAVTNLTWVIKYAVVEIMENRVTKMSFHVDYIHHIPQEKETLEEMYLALLALCAQICEGQKPSNVERNDMILETVKELIHQKYADINLSQQTIASTVKLSSPYLGKLFKDSYQITLTEYINEVRLQHAKHLLESGDHSVLDIMEKCGYANPSYFFRLFKAKFGSTPKEYRMKKSIS</sequence>